<feature type="domain" description="Tail specific protease" evidence="1">
    <location>
        <begin position="264"/>
        <end position="463"/>
    </location>
</feature>
<dbReference type="PANTHER" id="PTHR11261:SF3">
    <property type="entry name" value="RETINOL-BINDING PROTEIN 3"/>
    <property type="match status" value="1"/>
</dbReference>
<evidence type="ECO:0000313" key="2">
    <source>
        <dbReference type="EMBL" id="MBC3767562.1"/>
    </source>
</evidence>
<dbReference type="GO" id="GO:0008236">
    <property type="term" value="F:serine-type peptidase activity"/>
    <property type="evidence" value="ECO:0007669"/>
    <property type="project" value="InterPro"/>
</dbReference>
<proteinExistence type="predicted"/>
<dbReference type="RefSeq" id="WP_186508147.1">
    <property type="nucleotide sequence ID" value="NZ_JACNEP010000020.1"/>
</dbReference>
<comment type="caution">
    <text evidence="2">The sequence shown here is derived from an EMBL/GenBank/DDBJ whole genome shotgun (WGS) entry which is preliminary data.</text>
</comment>
<keyword evidence="3" id="KW-1185">Reference proteome</keyword>
<dbReference type="InterPro" id="IPR029045">
    <property type="entry name" value="ClpP/crotonase-like_dom_sf"/>
</dbReference>
<dbReference type="CDD" id="cd07563">
    <property type="entry name" value="Peptidase_S41_IRBP"/>
    <property type="match status" value="1"/>
</dbReference>
<dbReference type="EMBL" id="JACNEP010000020">
    <property type="protein sequence ID" value="MBC3767562.1"/>
    <property type="molecule type" value="Genomic_DNA"/>
</dbReference>
<evidence type="ECO:0000259" key="1">
    <source>
        <dbReference type="SMART" id="SM00245"/>
    </source>
</evidence>
<accession>A0A8J6IZ76</accession>
<reference evidence="2" key="2">
    <citation type="submission" date="2020-08" db="EMBL/GenBank/DDBJ databases">
        <authorList>
            <person name="Lai Q."/>
        </authorList>
    </citation>
    <scope>NUCLEOTIDE SEQUENCE</scope>
    <source>
        <strain evidence="2">S27-2</strain>
    </source>
</reference>
<dbReference type="AlphaFoldDB" id="A0A8J6IZ76"/>
<dbReference type="Proteomes" id="UP000601768">
    <property type="component" value="Unassembled WGS sequence"/>
</dbReference>
<dbReference type="GO" id="GO:0006508">
    <property type="term" value="P:proteolysis"/>
    <property type="evidence" value="ECO:0007669"/>
    <property type="project" value="InterPro"/>
</dbReference>
<evidence type="ECO:0000313" key="3">
    <source>
        <dbReference type="Proteomes" id="UP000601768"/>
    </source>
</evidence>
<dbReference type="Gene3D" id="3.30.750.44">
    <property type="match status" value="1"/>
</dbReference>
<dbReference type="Gene3D" id="3.90.226.10">
    <property type="entry name" value="2-enoyl-CoA Hydratase, Chain A, domain 1"/>
    <property type="match status" value="1"/>
</dbReference>
<dbReference type="PROSITE" id="PS51257">
    <property type="entry name" value="PROKAR_LIPOPROTEIN"/>
    <property type="match status" value="1"/>
</dbReference>
<organism evidence="2 3">
    <name type="scientific">Neptunicella marina</name>
    <dbReference type="NCBI Taxonomy" id="2125989"/>
    <lineage>
        <taxon>Bacteria</taxon>
        <taxon>Pseudomonadati</taxon>
        <taxon>Pseudomonadota</taxon>
        <taxon>Gammaproteobacteria</taxon>
        <taxon>Alteromonadales</taxon>
        <taxon>Alteromonadaceae</taxon>
        <taxon>Neptunicella</taxon>
    </lineage>
</organism>
<name>A0A8J6IZ76_9ALTE</name>
<dbReference type="InterPro" id="IPR005151">
    <property type="entry name" value="Tail-specific_protease"/>
</dbReference>
<gene>
    <name evidence="2" type="ORF">H8B19_16910</name>
</gene>
<dbReference type="PANTHER" id="PTHR11261">
    <property type="entry name" value="INTERPHOTORECEPTOR RETINOID-BINDING PROTEIN"/>
    <property type="match status" value="1"/>
</dbReference>
<sequence>MKYYRPFFNRTSIVLYTTCWLLSACSDDAAKFGGEYKKYQGIWQSDAYGQVMQIAGDTIINYQNTFDQCIRVSTQNNVTLQQFEQRFSFKGEQLFAFNYPQVKDVDESGVTMQPVKALPYSCKSNLIAIKGDKNYQQDAERDARFWFDDFSEHYVDFELSATDWQLTQQHILSQINPQTSDSEFFEFLAVAMAGLKNGHLGLYDGSITYQVKRADKPDLFEKLSQEYLQEVDLQPPLTEEQKQQQAQYVADNLALIEGIIGYYSNDMSQIKTAAQGNLVWFKTADLAYLNIMGLSEFASASDLSTQLSVADTALKEVIESMQDTSGMIIDLRFNGGGYPFLAKKIAGYFTDVSYVAYTEQTKGLGGFSDKVEVNVEPQALYYEKPIVVLVSNTTASAAELLALMLRARGNVTFIGEPTQGMLSGSLGRTLPNGWLYSVSNLKRLTPDGDWFEYSGIPVSRQTTFFSKEERAGFYDQAIDAARLSLTRNL</sequence>
<dbReference type="SMART" id="SM00245">
    <property type="entry name" value="TSPc"/>
    <property type="match status" value="1"/>
</dbReference>
<dbReference type="Pfam" id="PF03572">
    <property type="entry name" value="Peptidase_S41"/>
    <property type="match status" value="1"/>
</dbReference>
<dbReference type="SUPFAM" id="SSF52096">
    <property type="entry name" value="ClpP/crotonase"/>
    <property type="match status" value="1"/>
</dbReference>
<protein>
    <submittedName>
        <fullName evidence="2">S41 family peptidase</fullName>
    </submittedName>
</protein>
<reference evidence="2" key="1">
    <citation type="journal article" date="2018" name="Int. J. Syst. Evol. Microbiol.">
        <title>Neptunicella marina gen. nov., sp. nov., isolated from surface seawater.</title>
        <authorList>
            <person name="Liu X."/>
            <person name="Lai Q."/>
            <person name="Du Y."/>
            <person name="Zhang X."/>
            <person name="Liu Z."/>
            <person name="Sun F."/>
            <person name="Shao Z."/>
        </authorList>
    </citation>
    <scope>NUCLEOTIDE SEQUENCE</scope>
    <source>
        <strain evidence="2">S27-2</strain>
    </source>
</reference>